<dbReference type="AlphaFoldDB" id="A2C9S3"/>
<dbReference type="KEGG" id="pmf:P9303_14871"/>
<dbReference type="EMBL" id="CP000554">
    <property type="protein sequence ID" value="ABM78233.1"/>
    <property type="molecule type" value="Genomic_DNA"/>
</dbReference>
<evidence type="ECO:0000313" key="2">
    <source>
        <dbReference type="Proteomes" id="UP000002274"/>
    </source>
</evidence>
<dbReference type="HOGENOM" id="CLU_2993094_0_0_3"/>
<evidence type="ECO:0000313" key="1">
    <source>
        <dbReference type="EMBL" id="ABM78233.1"/>
    </source>
</evidence>
<sequence>MPVLRQTPMLKKRSYSSMKPVIAIDYEETEVFLTVIAKEYLVKLGHIGSRRILAFVA</sequence>
<name>A2C9S3_PROM3</name>
<proteinExistence type="predicted"/>
<gene>
    <name evidence="1" type="ordered locus">P9303_14871</name>
</gene>
<protein>
    <submittedName>
        <fullName evidence="1">Uncharacterized protein</fullName>
    </submittedName>
</protein>
<accession>A2C9S3</accession>
<organism evidence="1 2">
    <name type="scientific">Prochlorococcus marinus (strain MIT 9303)</name>
    <dbReference type="NCBI Taxonomy" id="59922"/>
    <lineage>
        <taxon>Bacteria</taxon>
        <taxon>Bacillati</taxon>
        <taxon>Cyanobacteriota</taxon>
        <taxon>Cyanophyceae</taxon>
        <taxon>Synechococcales</taxon>
        <taxon>Prochlorococcaceae</taxon>
        <taxon>Prochlorococcus</taxon>
    </lineage>
</organism>
<dbReference type="Proteomes" id="UP000002274">
    <property type="component" value="Chromosome"/>
</dbReference>
<reference evidence="1 2" key="1">
    <citation type="journal article" date="2007" name="PLoS Genet.">
        <title>Patterns and implications of gene gain and loss in the evolution of Prochlorococcus.</title>
        <authorList>
            <person name="Kettler G.C."/>
            <person name="Martiny A.C."/>
            <person name="Huang K."/>
            <person name="Zucker J."/>
            <person name="Coleman M.L."/>
            <person name="Rodrigue S."/>
            <person name="Chen F."/>
            <person name="Lapidus A."/>
            <person name="Ferriera S."/>
            <person name="Johnson J."/>
            <person name="Steglich C."/>
            <person name="Church G.M."/>
            <person name="Richardson P."/>
            <person name="Chisholm S.W."/>
        </authorList>
    </citation>
    <scope>NUCLEOTIDE SEQUENCE [LARGE SCALE GENOMIC DNA]</scope>
    <source>
        <strain evidence="1 2">MIT 9303</strain>
    </source>
</reference>